<dbReference type="Gene3D" id="1.20.5.620">
    <property type="entry name" value="F1F0 ATP synthase subunit B, membrane domain"/>
    <property type="match status" value="1"/>
</dbReference>
<evidence type="ECO:0000256" key="4">
    <source>
        <dbReference type="ARBA" id="ARBA00022547"/>
    </source>
</evidence>
<sequence>MGTGSFRDDLVWRGVKTVQGFAANLVLGAEGGLLIGDMIVQLVFFLGLLALLGKFAWGPLMKMMKDREDYVANEINTAEKSREEAHRMQREASDELKATRQDAQKIIEDARKTAGEQERDILDSARAEAERLKESARQEIEQEKEKAVQALKDQVAGMSVMIASKVIEKELSEKDQEALINQYIDEAGEKR</sequence>
<gene>
    <name evidence="13 16" type="primary">atpF</name>
    <name evidence="16" type="ORF">JF544_07065</name>
</gene>
<feature type="transmembrane region" description="Helical" evidence="13">
    <location>
        <begin position="38"/>
        <end position="57"/>
    </location>
</feature>
<evidence type="ECO:0000313" key="17">
    <source>
        <dbReference type="Proteomes" id="UP000663970"/>
    </source>
</evidence>
<evidence type="ECO:0000256" key="8">
    <source>
        <dbReference type="ARBA" id="ARBA00023065"/>
    </source>
</evidence>
<evidence type="ECO:0000256" key="5">
    <source>
        <dbReference type="ARBA" id="ARBA00022692"/>
    </source>
</evidence>
<keyword evidence="8 13" id="KW-0406">Ion transport</keyword>
<feature type="coiled-coil region" evidence="15">
    <location>
        <begin position="71"/>
        <end position="153"/>
    </location>
</feature>
<comment type="similarity">
    <text evidence="1 13 14">Belongs to the ATPase B chain family.</text>
</comment>
<evidence type="ECO:0000256" key="1">
    <source>
        <dbReference type="ARBA" id="ARBA00005513"/>
    </source>
</evidence>
<keyword evidence="3 13" id="KW-1003">Cell membrane</keyword>
<dbReference type="Proteomes" id="UP000663970">
    <property type="component" value="Unassembled WGS sequence"/>
</dbReference>
<dbReference type="InterPro" id="IPR028987">
    <property type="entry name" value="ATP_synth_B-like_membr_sf"/>
</dbReference>
<accession>A0ABS3DUI7</accession>
<organism evidence="16 17">
    <name type="scientific">Halobacillus kuroshimensis</name>
    <dbReference type="NCBI Taxonomy" id="302481"/>
    <lineage>
        <taxon>Bacteria</taxon>
        <taxon>Bacillati</taxon>
        <taxon>Bacillota</taxon>
        <taxon>Bacilli</taxon>
        <taxon>Bacillales</taxon>
        <taxon>Bacillaceae</taxon>
        <taxon>Halobacillus</taxon>
    </lineage>
</organism>
<dbReference type="EMBL" id="JAEKJY010000002">
    <property type="protein sequence ID" value="MBN8235004.1"/>
    <property type="molecule type" value="Genomic_DNA"/>
</dbReference>
<proteinExistence type="inferred from homology"/>
<keyword evidence="2 13" id="KW-0813">Transport</keyword>
<comment type="subcellular location">
    <subcellularLocation>
        <location evidence="13">Cell membrane</location>
        <topology evidence="13">Single-pass membrane protein</topology>
    </subcellularLocation>
    <subcellularLocation>
        <location evidence="12">Endomembrane system</location>
        <topology evidence="12">Single-pass membrane protein</topology>
    </subcellularLocation>
</comment>
<keyword evidence="5 13" id="KW-0812">Transmembrane</keyword>
<comment type="caution">
    <text evidence="16">The sequence shown here is derived from an EMBL/GenBank/DDBJ whole genome shotgun (WGS) entry which is preliminary data.</text>
</comment>
<evidence type="ECO:0000256" key="15">
    <source>
        <dbReference type="SAM" id="Coils"/>
    </source>
</evidence>
<keyword evidence="15" id="KW-0175">Coiled coil</keyword>
<comment type="function">
    <text evidence="13">Component of the F(0) channel, it forms part of the peripheral stalk, linking F(1) to F(0).</text>
</comment>
<evidence type="ECO:0000256" key="14">
    <source>
        <dbReference type="RuleBase" id="RU003848"/>
    </source>
</evidence>
<evidence type="ECO:0000256" key="12">
    <source>
        <dbReference type="ARBA" id="ARBA00037847"/>
    </source>
</evidence>
<dbReference type="SUPFAM" id="SSF81573">
    <property type="entry name" value="F1F0 ATP synthase subunit B, membrane domain"/>
    <property type="match status" value="1"/>
</dbReference>
<evidence type="ECO:0000256" key="10">
    <source>
        <dbReference type="ARBA" id="ARBA00023310"/>
    </source>
</evidence>
<comment type="subunit">
    <text evidence="13">F-type ATPases have 2 components, F(1) - the catalytic core - and F(0) - the membrane proton channel. F(1) has five subunits: alpha(3), beta(3), gamma(1), delta(1), epsilon(1). F(0) has three main subunits: a(1), b(2) and c(10-14). The alpha and beta chains form an alternating ring which encloses part of the gamma chain. F(1) is attached to F(0) by a central stalk formed by the gamma and epsilon chains, while a peripheral stalk is formed by the delta and b chains.</text>
</comment>
<evidence type="ECO:0000256" key="11">
    <source>
        <dbReference type="ARBA" id="ARBA00025198"/>
    </source>
</evidence>
<evidence type="ECO:0000256" key="7">
    <source>
        <dbReference type="ARBA" id="ARBA00022989"/>
    </source>
</evidence>
<evidence type="ECO:0000256" key="3">
    <source>
        <dbReference type="ARBA" id="ARBA00022475"/>
    </source>
</evidence>
<dbReference type="PANTHER" id="PTHR33445:SF1">
    <property type="entry name" value="ATP SYNTHASE SUBUNIT B"/>
    <property type="match status" value="1"/>
</dbReference>
<dbReference type="Pfam" id="PF00430">
    <property type="entry name" value="ATP-synt_B"/>
    <property type="match status" value="1"/>
</dbReference>
<keyword evidence="7 13" id="KW-1133">Transmembrane helix</keyword>
<dbReference type="InterPro" id="IPR002146">
    <property type="entry name" value="ATP_synth_b/b'su_bac/chlpt"/>
</dbReference>
<keyword evidence="9 13" id="KW-0472">Membrane</keyword>
<dbReference type="PANTHER" id="PTHR33445">
    <property type="entry name" value="ATP SYNTHASE SUBUNIT B', CHLOROPLASTIC"/>
    <property type="match status" value="1"/>
</dbReference>
<keyword evidence="17" id="KW-1185">Reference proteome</keyword>
<name>A0ABS3DUI7_9BACI</name>
<evidence type="ECO:0000313" key="16">
    <source>
        <dbReference type="EMBL" id="MBN8235004.1"/>
    </source>
</evidence>
<reference evidence="16 17" key="1">
    <citation type="submission" date="2020-12" db="EMBL/GenBank/DDBJ databases">
        <title>Oil enriched cultivation method for isolating marine PHA-producing bacteria.</title>
        <authorList>
            <person name="Zheng W."/>
            <person name="Yu S."/>
            <person name="Huang Y."/>
        </authorList>
    </citation>
    <scope>NUCLEOTIDE SEQUENCE [LARGE SCALE GENOMIC DNA]</scope>
    <source>
        <strain evidence="16 17">SY-2-6</strain>
    </source>
</reference>
<dbReference type="InterPro" id="IPR005864">
    <property type="entry name" value="ATP_synth_F0_bsu_bac"/>
</dbReference>
<dbReference type="NCBIfam" id="TIGR01144">
    <property type="entry name" value="ATP_synt_b"/>
    <property type="match status" value="1"/>
</dbReference>
<dbReference type="HAMAP" id="MF_01398">
    <property type="entry name" value="ATP_synth_b_bprime"/>
    <property type="match status" value="1"/>
</dbReference>
<keyword evidence="10 13" id="KW-0066">ATP synthesis</keyword>
<dbReference type="InterPro" id="IPR050059">
    <property type="entry name" value="ATP_synthase_B_chain"/>
</dbReference>
<evidence type="ECO:0000256" key="13">
    <source>
        <dbReference type="HAMAP-Rule" id="MF_01398"/>
    </source>
</evidence>
<keyword evidence="4 13" id="KW-0138">CF(0)</keyword>
<evidence type="ECO:0000256" key="6">
    <source>
        <dbReference type="ARBA" id="ARBA00022781"/>
    </source>
</evidence>
<keyword evidence="6 13" id="KW-0375">Hydrogen ion transport</keyword>
<evidence type="ECO:0000256" key="2">
    <source>
        <dbReference type="ARBA" id="ARBA00022448"/>
    </source>
</evidence>
<evidence type="ECO:0000256" key="9">
    <source>
        <dbReference type="ARBA" id="ARBA00023136"/>
    </source>
</evidence>
<protein>
    <recommendedName>
        <fullName evidence="13">ATP synthase subunit b</fullName>
    </recommendedName>
    <alternativeName>
        <fullName evidence="13">ATP synthase F(0) sector subunit b</fullName>
    </alternativeName>
    <alternativeName>
        <fullName evidence="13">ATPase subunit I</fullName>
    </alternativeName>
    <alternativeName>
        <fullName evidence="13">F-type ATPase subunit b</fullName>
        <shortName evidence="13">F-ATPase subunit b</shortName>
    </alternativeName>
</protein>
<dbReference type="CDD" id="cd06503">
    <property type="entry name" value="ATP-synt_Fo_b"/>
    <property type="match status" value="1"/>
</dbReference>
<comment type="function">
    <text evidence="11 13">F(1)F(0) ATP synthase produces ATP from ADP in the presence of a proton or sodium gradient. F-type ATPases consist of two structural domains, F(1) containing the extramembraneous catalytic core and F(0) containing the membrane proton channel, linked together by a central stalk and a peripheral stalk. During catalysis, ATP synthesis in the catalytic domain of F(1) is coupled via a rotary mechanism of the central stalk subunits to proton translocation.</text>
</comment>